<reference evidence="5" key="1">
    <citation type="journal article" date="2019" name="Int. J. Syst. Evol. Microbiol.">
        <title>The Global Catalogue of Microorganisms (GCM) 10K type strain sequencing project: providing services to taxonomists for standard genome sequencing and annotation.</title>
        <authorList>
            <consortium name="The Broad Institute Genomics Platform"/>
            <consortium name="The Broad Institute Genome Sequencing Center for Infectious Disease"/>
            <person name="Wu L."/>
            <person name="Ma J."/>
        </authorList>
    </citation>
    <scope>NUCLEOTIDE SEQUENCE [LARGE SCALE GENOMIC DNA]</scope>
    <source>
        <strain evidence="5">CCM 8904</strain>
    </source>
</reference>
<feature type="region of interest" description="Disordered" evidence="2">
    <location>
        <begin position="160"/>
        <end position="330"/>
    </location>
</feature>
<keyword evidence="5" id="KW-1185">Reference proteome</keyword>
<evidence type="ECO:0000256" key="1">
    <source>
        <dbReference type="ARBA" id="ARBA00023125"/>
    </source>
</evidence>
<evidence type="ECO:0000313" key="4">
    <source>
        <dbReference type="EMBL" id="MFC6171400.1"/>
    </source>
</evidence>
<protein>
    <submittedName>
        <fullName evidence="4">Zinc ribbon domain-containing protein</fullName>
    </submittedName>
</protein>
<keyword evidence="1" id="KW-0238">DNA-binding</keyword>
<evidence type="ECO:0000313" key="5">
    <source>
        <dbReference type="Proteomes" id="UP001596289"/>
    </source>
</evidence>
<feature type="compositionally biased region" description="Polar residues" evidence="2">
    <location>
        <begin position="289"/>
        <end position="308"/>
    </location>
</feature>
<dbReference type="RefSeq" id="WP_225418868.1">
    <property type="nucleotide sequence ID" value="NZ_JBHSSL010000108.1"/>
</dbReference>
<proteinExistence type="predicted"/>
<feature type="compositionally biased region" description="Low complexity" evidence="2">
    <location>
        <begin position="314"/>
        <end position="330"/>
    </location>
</feature>
<comment type="caution">
    <text evidence="4">The sequence shown here is derived from an EMBL/GenBank/DDBJ whole genome shotgun (WGS) entry which is preliminary data.</text>
</comment>
<dbReference type="Proteomes" id="UP001596289">
    <property type="component" value="Unassembled WGS sequence"/>
</dbReference>
<organism evidence="4 5">
    <name type="scientific">Loigolactobacillus jiayinensis</name>
    <dbReference type="NCBI Taxonomy" id="2486016"/>
    <lineage>
        <taxon>Bacteria</taxon>
        <taxon>Bacillati</taxon>
        <taxon>Bacillota</taxon>
        <taxon>Bacilli</taxon>
        <taxon>Lactobacillales</taxon>
        <taxon>Lactobacillaceae</taxon>
        <taxon>Loigolactobacillus</taxon>
    </lineage>
</organism>
<feature type="compositionally biased region" description="Polar residues" evidence="2">
    <location>
        <begin position="185"/>
        <end position="236"/>
    </location>
</feature>
<gene>
    <name evidence="4" type="ORF">ACFQGP_12645</name>
</gene>
<evidence type="ECO:0000256" key="2">
    <source>
        <dbReference type="SAM" id="MobiDB-lite"/>
    </source>
</evidence>
<feature type="compositionally biased region" description="Polar residues" evidence="2">
    <location>
        <begin position="163"/>
        <end position="176"/>
    </location>
</feature>
<dbReference type="InterPro" id="IPR010095">
    <property type="entry name" value="Cas12f1-like_TNB"/>
</dbReference>
<feature type="compositionally biased region" description="Low complexity" evidence="2">
    <location>
        <begin position="257"/>
        <end position="288"/>
    </location>
</feature>
<dbReference type="EMBL" id="JBHSSL010000108">
    <property type="protein sequence ID" value="MFC6171400.1"/>
    <property type="molecule type" value="Genomic_DNA"/>
</dbReference>
<name>A0ABW1REZ0_9LACO</name>
<sequence length="589" mass="64601">MAFKKFQNSNEIRRLINRQNLIQKRAVAMINRGTDKGNLYQKLNQRVGIKRQMSQATINVMMDIFRNEHITTIPENSFVVFARTTLNVHDGEPQELLLQLNKLDSYTLFLAPKQSSEKIFSTPKRGWLMTLRDDGWILMLPGQNPNQGIQLVLPEASEAEVTPTANTNQPARTSANAHVAKSAAPTESNASNHAAKTAESSTNQHSVKATSSSTAKRTPKAATSSTTKHVAKTTDSSHAKRSTKATTSSAAKHSTKVTDNSSSNSTKVTSNAIDSATKAAESSTAKYSIRNTTSSHATSNPISQTPSSHAPAKASQATATNSFTSNTTSQAHLTTSNAAVTSQVNHVATSAAATKPLPGPREADELIKNLVESGRRYRVVGLDYGKINMITATDGDDNTLQVPGSIISKHILDYQHEIRQMQRQTQTLDDDVELTRLSYMLKRYVLKSCRKIVNQLIAHYGDDVIYVTELHPSLDVNKTPNIILSPDYFYKALFTILFELVGHNSAIIQVPNNETSIICPVCGFTSSGNRQKELHTFKCLNCGFESNDDQAAATNIRQRGLRYISNLTKNMNFTVATPEVTHAPVQEEI</sequence>
<dbReference type="Pfam" id="PF07282">
    <property type="entry name" value="Cas12f1-like_TNB"/>
    <property type="match status" value="1"/>
</dbReference>
<accession>A0ABW1REZ0</accession>
<feature type="domain" description="Cas12f1-like TNB" evidence="3">
    <location>
        <begin position="505"/>
        <end position="556"/>
    </location>
</feature>
<evidence type="ECO:0000259" key="3">
    <source>
        <dbReference type="Pfam" id="PF07282"/>
    </source>
</evidence>